<dbReference type="KEGG" id="yli:2908726"/>
<reference evidence="2 4" key="1">
    <citation type="journal article" date="2016" name="PLoS ONE">
        <title>Sequence Assembly of Yarrowia lipolytica Strain W29/CLIB89 Shows Transposable Element Diversity.</title>
        <authorList>
            <person name="Magnan C."/>
            <person name="Yu J."/>
            <person name="Chang I."/>
            <person name="Jahn E."/>
            <person name="Kanomata Y."/>
            <person name="Wu J."/>
            <person name="Zeller M."/>
            <person name="Oakes M."/>
            <person name="Baldi P."/>
            <person name="Sandmeyer S."/>
        </authorList>
    </citation>
    <scope>NUCLEOTIDE SEQUENCE [LARGE SCALE GENOMIC DNA]</scope>
    <source>
        <strain evidence="2">CLIB89</strain>
        <strain evidence="4">CLIB89(W29)</strain>
    </source>
</reference>
<evidence type="ECO:0000313" key="2">
    <source>
        <dbReference type="EMBL" id="AOW07636.1"/>
    </source>
</evidence>
<organism evidence="2 4">
    <name type="scientific">Yarrowia lipolytica</name>
    <name type="common">Candida lipolytica</name>
    <dbReference type="NCBI Taxonomy" id="4952"/>
    <lineage>
        <taxon>Eukaryota</taxon>
        <taxon>Fungi</taxon>
        <taxon>Dikarya</taxon>
        <taxon>Ascomycota</taxon>
        <taxon>Saccharomycotina</taxon>
        <taxon>Dipodascomycetes</taxon>
        <taxon>Dipodascales</taxon>
        <taxon>Dipodascales incertae sedis</taxon>
        <taxon>Yarrowia</taxon>
    </lineage>
</organism>
<dbReference type="AlphaFoldDB" id="A0A1D8NPT5"/>
<sequence>MPIKDFTNPAFSNPQETSSQHTHTKMPSVADNTSNGPIEGNVLPQSKFIQHLSEYPAVAAVTGFAASFPVVKIFASNAVPLIQAIQNRGAPVAEPVVKRAAPYISQIDNAADEALNRLDKAVPSLKNTKPDEVYSRIVTQPLENVRGTVDKYADETKNTVSRVVVQPIRDVASRVQSQVVTYYDAHGKPIVHARLDPIFHPLNDRLEALINAYLPKGQEIVTDAENELARAWRLTVVAFDRARPLIEQQTSQIQEINQHTREHIQKVYDGKRSEIDDKKTVSGPVYATVATVRDLSQEGLQYAQSILNAKKPEEKADSNSGVAPVSQPHTTSAVDNSLAAPTAVHEVTASA</sequence>
<accession>A0A1D8NPT5</accession>
<dbReference type="VEuPathDB" id="FungiDB:YALI1_F31587g"/>
<dbReference type="Proteomes" id="UP000182444">
    <property type="component" value="Chromosome 1F"/>
</dbReference>
<feature type="region of interest" description="Disordered" evidence="1">
    <location>
        <begin position="311"/>
        <end position="351"/>
    </location>
</feature>
<reference evidence="3 5" key="2">
    <citation type="submission" date="2018-07" db="EMBL/GenBank/DDBJ databases">
        <title>Draft Genome Assemblies for Five Robust Yarrowia lipolytica Strains Exhibiting High Lipid Production and Pentose Sugar Utilization and Sugar Alcohol Secretion from Undetoxified Lignocellulosic Biomass Hydrolysates.</title>
        <authorList>
            <consortium name="DOE Joint Genome Institute"/>
            <person name="Walker C."/>
            <person name="Ryu S."/>
            <person name="Na H."/>
            <person name="Zane M."/>
            <person name="LaButti K."/>
            <person name="Lipzen A."/>
            <person name="Haridas S."/>
            <person name="Barry K."/>
            <person name="Grigoriev I.V."/>
            <person name="Quarterman J."/>
            <person name="Slininger P."/>
            <person name="Dien B."/>
            <person name="Trinh C.T."/>
        </authorList>
    </citation>
    <scope>NUCLEOTIDE SEQUENCE [LARGE SCALE GENOMIC DNA]</scope>
    <source>
        <strain evidence="3 5">YB392</strain>
    </source>
</reference>
<dbReference type="SMR" id="A0A1D8NPT5"/>
<dbReference type="eggNOG" id="ENOG502RY6S">
    <property type="taxonomic scope" value="Eukaryota"/>
</dbReference>
<proteinExistence type="predicted"/>
<feature type="region of interest" description="Disordered" evidence="1">
    <location>
        <begin position="1"/>
        <end position="37"/>
    </location>
</feature>
<feature type="compositionally biased region" description="Polar residues" evidence="1">
    <location>
        <begin position="9"/>
        <end position="21"/>
    </location>
</feature>
<dbReference type="EMBL" id="CP017558">
    <property type="protein sequence ID" value="AOW07636.1"/>
    <property type="molecule type" value="Genomic_DNA"/>
</dbReference>
<dbReference type="Pfam" id="PF17316">
    <property type="entry name" value="Perilipin_2"/>
    <property type="match status" value="1"/>
</dbReference>
<evidence type="ECO:0000313" key="3">
    <source>
        <dbReference type="EMBL" id="RDW27670.1"/>
    </source>
</evidence>
<evidence type="ECO:0000313" key="4">
    <source>
        <dbReference type="Proteomes" id="UP000182444"/>
    </source>
</evidence>
<dbReference type="Proteomes" id="UP000256601">
    <property type="component" value="Unassembled WGS sequence"/>
</dbReference>
<protein>
    <submittedName>
        <fullName evidence="2">Uncharacterized protein</fullName>
    </submittedName>
</protein>
<gene>
    <name evidence="3" type="ORF">B0I71DRAFT_128740</name>
    <name evidence="2" type="ORF">YALI1_F31587g</name>
</gene>
<dbReference type="EMBL" id="KZ858960">
    <property type="protein sequence ID" value="RDW27670.1"/>
    <property type="molecule type" value="Genomic_DNA"/>
</dbReference>
<evidence type="ECO:0000313" key="5">
    <source>
        <dbReference type="Proteomes" id="UP000256601"/>
    </source>
</evidence>
<dbReference type="VEuPathDB" id="FungiDB:YALI0_F24167g"/>
<evidence type="ECO:0000256" key="1">
    <source>
        <dbReference type="SAM" id="MobiDB-lite"/>
    </source>
</evidence>
<name>A0A1D8NPT5_YARLL</name>
<dbReference type="GeneID" id="2908726"/>